<comment type="domain">
    <text evidence="7">Consists of three domains, a large central CORE domain and two small peripheral domains, NMPbind and LID, which undergo movements during catalysis. The LID domain closes over the site of phosphoryl transfer upon GTP binding. Assembling and dissambling the active center during each catalytic cycle provides an effective means to prevent GTP hydrolysis.</text>
</comment>
<reference evidence="9 10" key="1">
    <citation type="journal article" date="2011" name="Proc. Natl. Acad. Sci. U.S.A.">
        <title>Evolutionary erosion of yeast sex chromosomes by mating-type switching accidents.</title>
        <authorList>
            <person name="Gordon J.L."/>
            <person name="Armisen D."/>
            <person name="Proux-Wera E."/>
            <person name="Oheigeartaigh S.S."/>
            <person name="Byrne K.P."/>
            <person name="Wolfe K.H."/>
        </authorList>
    </citation>
    <scope>NUCLEOTIDE SEQUENCE [LARGE SCALE GENOMIC DNA]</scope>
    <source>
        <strain evidence="10">ATCC MYA-139 / BCRC 22969 / CBS 8797 / CCRC 22969 / KCTC 17520 / NBRC 10181 / NCYC 3082</strain>
    </source>
</reference>
<dbReference type="NCBIfam" id="TIGR01351">
    <property type="entry name" value="adk"/>
    <property type="match status" value="1"/>
</dbReference>
<dbReference type="Proteomes" id="UP000006310">
    <property type="component" value="Chromosome 7"/>
</dbReference>
<feature type="region of interest" description="LID" evidence="7">
    <location>
        <begin position="132"/>
        <end position="169"/>
    </location>
</feature>
<dbReference type="GO" id="GO:0004017">
    <property type="term" value="F:AMP kinase activity"/>
    <property type="evidence" value="ECO:0007669"/>
    <property type="project" value="InterPro"/>
</dbReference>
<dbReference type="GO" id="GO:0046899">
    <property type="term" value="F:nucleoside triphosphate adenylate kinase activity"/>
    <property type="evidence" value="ECO:0007669"/>
    <property type="project" value="UniProtKB-UniRule"/>
</dbReference>
<keyword evidence="10" id="KW-1185">Reference proteome</keyword>
<keyword evidence="2 7" id="KW-0808">Transferase</keyword>
<keyword evidence="4 7" id="KW-0418">Kinase</keyword>
<feature type="binding site" evidence="7">
    <location>
        <position position="98"/>
    </location>
    <ligand>
        <name>AMP</name>
        <dbReference type="ChEBI" id="CHEBI:456215"/>
    </ligand>
</feature>
<dbReference type="InterPro" id="IPR006259">
    <property type="entry name" value="Adenyl_kin_sub"/>
</dbReference>
<dbReference type="HAMAP" id="MF_00235">
    <property type="entry name" value="Adenylate_kinase_Adk"/>
    <property type="match status" value="1"/>
</dbReference>
<feature type="binding site" evidence="7">
    <location>
        <begin position="91"/>
        <end position="94"/>
    </location>
    <ligand>
        <name>AMP</name>
        <dbReference type="ChEBI" id="CHEBI:456215"/>
    </ligand>
</feature>
<feature type="binding site" evidence="7">
    <location>
        <position position="177"/>
    </location>
    <ligand>
        <name>AMP</name>
        <dbReference type="ChEBI" id="CHEBI:456215"/>
    </ligand>
</feature>
<feature type="domain" description="Adenylate kinase active site lid" evidence="8">
    <location>
        <begin position="133"/>
        <end position="168"/>
    </location>
</feature>
<dbReference type="GO" id="GO:0046033">
    <property type="term" value="P:AMP metabolic process"/>
    <property type="evidence" value="ECO:0007669"/>
    <property type="project" value="UniProtKB-UniRule"/>
</dbReference>
<evidence type="ECO:0000256" key="4">
    <source>
        <dbReference type="ARBA" id="ARBA00022777"/>
    </source>
</evidence>
<protein>
    <recommendedName>
        <fullName evidence="7">GTP:AMP phosphotransferase, mitochondrial</fullName>
        <ecNumber evidence="7">2.7.4.10</ecNumber>
    </recommendedName>
    <alternativeName>
        <fullName evidence="7">Adenylate kinase 3</fullName>
        <shortName evidence="7">AK 3</shortName>
    </alternativeName>
</protein>
<evidence type="ECO:0000256" key="1">
    <source>
        <dbReference type="ARBA" id="ARBA00004305"/>
    </source>
</evidence>
<dbReference type="CDD" id="cd01428">
    <property type="entry name" value="ADK"/>
    <property type="match status" value="1"/>
</dbReference>
<dbReference type="STRING" id="1071383.J7R8P6"/>
<feature type="binding site" evidence="7">
    <location>
        <begin position="17"/>
        <end position="22"/>
    </location>
    <ligand>
        <name>GTP</name>
        <dbReference type="ChEBI" id="CHEBI:37565"/>
    </ligand>
</feature>
<comment type="catalytic activity">
    <reaction evidence="7">
        <text>a ribonucleoside 5'-triphosphate + AMP = a ribonucleoside 5'-diphosphate + ADP</text>
        <dbReference type="Rhea" id="RHEA:13749"/>
        <dbReference type="ChEBI" id="CHEBI:57930"/>
        <dbReference type="ChEBI" id="CHEBI:61557"/>
        <dbReference type="ChEBI" id="CHEBI:456215"/>
        <dbReference type="ChEBI" id="CHEBI:456216"/>
        <dbReference type="EC" id="2.7.4.10"/>
    </reaction>
</comment>
<organism evidence="9 10">
    <name type="scientific">Huiozyma naganishii (strain ATCC MYA-139 / BCRC 22969 / CBS 8797 / KCTC 17520 / NBRC 10181 / NCYC 3082 / Yp74L-3)</name>
    <name type="common">Yeast</name>
    <name type="synonym">Kazachstania naganishii</name>
    <dbReference type="NCBI Taxonomy" id="1071383"/>
    <lineage>
        <taxon>Eukaryota</taxon>
        <taxon>Fungi</taxon>
        <taxon>Dikarya</taxon>
        <taxon>Ascomycota</taxon>
        <taxon>Saccharomycotina</taxon>
        <taxon>Saccharomycetes</taxon>
        <taxon>Saccharomycetales</taxon>
        <taxon>Saccharomycetaceae</taxon>
        <taxon>Huiozyma</taxon>
    </lineage>
</organism>
<dbReference type="InterPro" id="IPR000850">
    <property type="entry name" value="Adenylat/UMP-CMP_kin"/>
</dbReference>
<dbReference type="OMA" id="IKVENTM"/>
<dbReference type="OrthoDB" id="439792at2759"/>
<keyword evidence="5 7" id="KW-0496">Mitochondrion</keyword>
<evidence type="ECO:0000256" key="2">
    <source>
        <dbReference type="ARBA" id="ARBA00022679"/>
    </source>
</evidence>
<dbReference type="PROSITE" id="PS00113">
    <property type="entry name" value="ADENYLATE_KINASE"/>
    <property type="match status" value="1"/>
</dbReference>
<comment type="subunit">
    <text evidence="7">Monomer.</text>
</comment>
<dbReference type="InterPro" id="IPR007862">
    <property type="entry name" value="Adenylate_kinase_lid-dom"/>
</dbReference>
<accession>J7R8P6</accession>
<dbReference type="InterPro" id="IPR028586">
    <property type="entry name" value="AK3/Ak4_mitochondrial"/>
</dbReference>
<proteinExistence type="inferred from homology"/>
<feature type="binding site" evidence="7">
    <location>
        <position position="206"/>
    </location>
    <ligand>
        <name>GTP</name>
        <dbReference type="ChEBI" id="CHEBI:37565"/>
    </ligand>
</feature>
<dbReference type="Pfam" id="PF05191">
    <property type="entry name" value="ADK_lid"/>
    <property type="match status" value="1"/>
</dbReference>
<dbReference type="EC" id="2.7.4.10" evidence="7"/>
<evidence type="ECO:0000256" key="7">
    <source>
        <dbReference type="HAMAP-Rule" id="MF_03169"/>
    </source>
</evidence>
<feature type="binding site" evidence="7">
    <location>
        <begin position="65"/>
        <end position="67"/>
    </location>
    <ligand>
        <name>AMP</name>
        <dbReference type="ChEBI" id="CHEBI:456215"/>
    </ligand>
</feature>
<evidence type="ECO:0000313" key="9">
    <source>
        <dbReference type="EMBL" id="CCK71245.1"/>
    </source>
</evidence>
<sequence>MPLPGSTLRLLLLGAPGAGKGTQTKRLIKRFPEIKAISSGDLLRKNIQEGTPLGQTASKYIERGELVPDKLITDLITTKVATIKGPWILDGFPRNISQAESLSSCLTPLGKDLNLVVELGVPESVLLNRIQERYVHLQSGRVYNATYNPPEVPGKDDVTGEPLVKRSDDNEAVLLKRLAQHREMMGPLRKYYGAKQLLHTLCGDTSDVIYPQLESLVLSRAGPQK</sequence>
<feature type="binding site" evidence="7">
    <location>
        <position position="166"/>
    </location>
    <ligand>
        <name>AMP</name>
        <dbReference type="ChEBI" id="CHEBI:456215"/>
    </ligand>
</feature>
<feature type="binding site" evidence="7">
    <location>
        <position position="44"/>
    </location>
    <ligand>
        <name>AMP</name>
        <dbReference type="ChEBI" id="CHEBI:456215"/>
    </ligand>
</feature>
<dbReference type="InterPro" id="IPR033690">
    <property type="entry name" value="Adenylat_kinase_CS"/>
</dbReference>
<comment type="function">
    <text evidence="7">Involved in maintaining the homeostasis of cellular nucleotides by catalyzing the interconversion of nucleoside phosphates. Has GTP:AMP phosphotransferase and ITP:AMP phosphotransferase activities.</text>
</comment>
<dbReference type="GO" id="GO:0046041">
    <property type="term" value="P:ITP metabolic process"/>
    <property type="evidence" value="ECO:0007669"/>
    <property type="project" value="UniProtKB-UniRule"/>
</dbReference>
<evidence type="ECO:0000256" key="5">
    <source>
        <dbReference type="ARBA" id="ARBA00023128"/>
    </source>
</evidence>
<feature type="region of interest" description="NMPbind" evidence="7">
    <location>
        <begin position="38"/>
        <end position="67"/>
    </location>
</feature>
<dbReference type="GO" id="GO:0005524">
    <property type="term" value="F:ATP binding"/>
    <property type="evidence" value="ECO:0007669"/>
    <property type="project" value="InterPro"/>
</dbReference>
<dbReference type="InterPro" id="IPR027417">
    <property type="entry name" value="P-loop_NTPase"/>
</dbReference>
<reference evidence="10" key="2">
    <citation type="submission" date="2012-08" db="EMBL/GenBank/DDBJ databases">
        <title>Genome sequence of Kazachstania naganishii.</title>
        <authorList>
            <person name="Gordon J.L."/>
            <person name="Armisen D."/>
            <person name="Proux-Wera E."/>
            <person name="OhEigeartaigh S.S."/>
            <person name="Byrne K.P."/>
            <person name="Wolfe K.H."/>
        </authorList>
    </citation>
    <scope>NUCLEOTIDE SEQUENCE [LARGE SCALE GENOMIC DNA]</scope>
    <source>
        <strain evidence="10">ATCC MYA-139 / BCRC 22969 / CBS 8797 / CCRC 22969 / KCTC 17520 / NBRC 10181 / NCYC 3082</strain>
    </source>
</reference>
<dbReference type="GO" id="GO:0006172">
    <property type="term" value="P:ADP biosynthetic process"/>
    <property type="evidence" value="ECO:0007669"/>
    <property type="project" value="UniProtKB-UniRule"/>
</dbReference>
<dbReference type="Pfam" id="PF00406">
    <property type="entry name" value="ADK"/>
    <property type="match status" value="1"/>
</dbReference>
<keyword evidence="3 7" id="KW-0547">Nucleotide-binding</keyword>
<evidence type="ECO:0000256" key="6">
    <source>
        <dbReference type="ARBA" id="ARBA00023134"/>
    </source>
</evidence>
<dbReference type="GO" id="GO:0005525">
    <property type="term" value="F:GTP binding"/>
    <property type="evidence" value="ECO:0007669"/>
    <property type="project" value="UniProtKB-KW"/>
</dbReference>
<dbReference type="Gene3D" id="3.40.50.300">
    <property type="entry name" value="P-loop containing nucleotide triphosphate hydrolases"/>
    <property type="match status" value="1"/>
</dbReference>
<dbReference type="HOGENOM" id="CLU_032354_1_1_1"/>
<feature type="binding site" evidence="7">
    <location>
        <begin position="142"/>
        <end position="143"/>
    </location>
    <ligand>
        <name>GTP</name>
        <dbReference type="ChEBI" id="CHEBI:37565"/>
    </ligand>
</feature>
<comment type="subcellular location">
    <subcellularLocation>
        <location evidence="1 7">Mitochondrion matrix</location>
    </subcellularLocation>
</comment>
<dbReference type="AlphaFoldDB" id="J7R8P6"/>
<dbReference type="eggNOG" id="KOG3078">
    <property type="taxonomic scope" value="Eukaryota"/>
</dbReference>
<dbReference type="HAMAP" id="MF_03169">
    <property type="entry name" value="Adenylate_kinase_AK3"/>
    <property type="match status" value="1"/>
</dbReference>
<dbReference type="PRINTS" id="PR00094">
    <property type="entry name" value="ADENYLTKNASE"/>
</dbReference>
<dbReference type="GO" id="GO:0005759">
    <property type="term" value="C:mitochondrial matrix"/>
    <property type="evidence" value="ECO:0007669"/>
    <property type="project" value="UniProtKB-SubCell"/>
</dbReference>
<dbReference type="KEGG" id="kng:KNAG_0G01880"/>
<feature type="binding site" evidence="7">
    <location>
        <position position="39"/>
    </location>
    <ligand>
        <name>AMP</name>
        <dbReference type="ChEBI" id="CHEBI:456215"/>
    </ligand>
</feature>
<keyword evidence="6 7" id="KW-0342">GTP-binding</keyword>
<dbReference type="GeneID" id="34526969"/>
<dbReference type="RefSeq" id="XP_022465491.1">
    <property type="nucleotide sequence ID" value="XM_022609057.1"/>
</dbReference>
<dbReference type="EMBL" id="HE978320">
    <property type="protein sequence ID" value="CCK71245.1"/>
    <property type="molecule type" value="Genomic_DNA"/>
</dbReference>
<evidence type="ECO:0000256" key="3">
    <source>
        <dbReference type="ARBA" id="ARBA00022741"/>
    </source>
</evidence>
<dbReference type="FunFam" id="3.40.50.300:FF:000106">
    <property type="entry name" value="Adenylate kinase mitochondrial"/>
    <property type="match status" value="1"/>
</dbReference>
<feature type="binding site" evidence="7">
    <location>
        <position position="133"/>
    </location>
    <ligand>
        <name>GTP</name>
        <dbReference type="ChEBI" id="CHEBI:37565"/>
    </ligand>
</feature>
<evidence type="ECO:0000259" key="8">
    <source>
        <dbReference type="Pfam" id="PF05191"/>
    </source>
</evidence>
<dbReference type="SUPFAM" id="SSF52540">
    <property type="entry name" value="P-loop containing nucleoside triphosphate hydrolases"/>
    <property type="match status" value="1"/>
</dbReference>
<dbReference type="PANTHER" id="PTHR23359">
    <property type="entry name" value="NUCLEOTIDE KINASE"/>
    <property type="match status" value="1"/>
</dbReference>
<gene>
    <name evidence="9" type="primary">KNAG0G01880</name>
    <name evidence="7" type="synonym">ADK2</name>
    <name evidence="9" type="ordered locus">KNAG_0G01880</name>
</gene>
<comment type="similarity">
    <text evidence="7">Belongs to the adenylate kinase family. AK3 subfamily.</text>
</comment>
<evidence type="ECO:0000313" key="10">
    <source>
        <dbReference type="Proteomes" id="UP000006310"/>
    </source>
</evidence>
<name>J7R8P6_HUIN7</name>
<dbReference type="GO" id="GO:0046039">
    <property type="term" value="P:GTP metabolic process"/>
    <property type="evidence" value="ECO:0007669"/>
    <property type="project" value="UniProtKB-UniRule"/>
</dbReference>